<organism evidence="2 3">
    <name type="scientific">Pleuronectes platessa</name>
    <name type="common">European plaice</name>
    <dbReference type="NCBI Taxonomy" id="8262"/>
    <lineage>
        <taxon>Eukaryota</taxon>
        <taxon>Metazoa</taxon>
        <taxon>Chordata</taxon>
        <taxon>Craniata</taxon>
        <taxon>Vertebrata</taxon>
        <taxon>Euteleostomi</taxon>
        <taxon>Actinopterygii</taxon>
        <taxon>Neopterygii</taxon>
        <taxon>Teleostei</taxon>
        <taxon>Neoteleostei</taxon>
        <taxon>Acanthomorphata</taxon>
        <taxon>Carangaria</taxon>
        <taxon>Pleuronectiformes</taxon>
        <taxon>Pleuronectoidei</taxon>
        <taxon>Pleuronectidae</taxon>
        <taxon>Pleuronectes</taxon>
    </lineage>
</organism>
<gene>
    <name evidence="2" type="ORF">PLEPLA_LOCUS33797</name>
</gene>
<sequence length="258" mass="28273">MELVEQRAGGGGEEEGGRELLSSKPTGVPHHHHHLHHHHTSLLMAYNRCLAVLRSGLSCRVAPLVACQRVTGLCVSQYRGTQSAHWQPVDSHTKQGAGRGATDNWDSTWKDGRDRQTDRQTDSNKTEMNAESESWSSPRAGRLQSGGLRLMRIVTTQPKIPPLICQSVPVRRPHATPPPNARPPSSTSPLAVPAPALFPTRGVPQPPGRAELLTSPRASDPCARLPPSPHCIGKLKHQERGGYIYLPHIQLREDRIAL</sequence>
<keyword evidence="3" id="KW-1185">Reference proteome</keyword>
<comment type="caution">
    <text evidence="2">The sequence shown here is derived from an EMBL/GenBank/DDBJ whole genome shotgun (WGS) entry which is preliminary data.</text>
</comment>
<name>A0A9N7YVM5_PLEPL</name>
<feature type="region of interest" description="Disordered" evidence="1">
    <location>
        <begin position="84"/>
        <end position="143"/>
    </location>
</feature>
<dbReference type="Proteomes" id="UP001153269">
    <property type="component" value="Unassembled WGS sequence"/>
</dbReference>
<accession>A0A9N7YVM5</accession>
<feature type="compositionally biased region" description="Polar residues" evidence="1">
    <location>
        <begin position="126"/>
        <end position="137"/>
    </location>
</feature>
<evidence type="ECO:0000256" key="1">
    <source>
        <dbReference type="SAM" id="MobiDB-lite"/>
    </source>
</evidence>
<reference evidence="2" key="1">
    <citation type="submission" date="2020-03" db="EMBL/GenBank/DDBJ databases">
        <authorList>
            <person name="Weist P."/>
        </authorList>
    </citation>
    <scope>NUCLEOTIDE SEQUENCE</scope>
</reference>
<dbReference type="AlphaFoldDB" id="A0A9N7YVM5"/>
<proteinExistence type="predicted"/>
<dbReference type="EMBL" id="CADEAL010003879">
    <property type="protein sequence ID" value="CAB1446055.1"/>
    <property type="molecule type" value="Genomic_DNA"/>
</dbReference>
<feature type="region of interest" description="Disordered" evidence="1">
    <location>
        <begin position="1"/>
        <end position="34"/>
    </location>
</feature>
<feature type="compositionally biased region" description="Basic and acidic residues" evidence="1">
    <location>
        <begin position="108"/>
        <end position="125"/>
    </location>
</feature>
<evidence type="ECO:0000313" key="3">
    <source>
        <dbReference type="Proteomes" id="UP001153269"/>
    </source>
</evidence>
<feature type="region of interest" description="Disordered" evidence="1">
    <location>
        <begin position="169"/>
        <end position="209"/>
    </location>
</feature>
<evidence type="ECO:0000313" key="2">
    <source>
        <dbReference type="EMBL" id="CAB1446055.1"/>
    </source>
</evidence>
<protein>
    <submittedName>
        <fullName evidence="2">Uncharacterized protein</fullName>
    </submittedName>
</protein>